<evidence type="ECO:0000313" key="1">
    <source>
        <dbReference type="EMBL" id="CAG8982153.1"/>
    </source>
</evidence>
<accession>A0A9N9Q175</accession>
<dbReference type="Proteomes" id="UP000701801">
    <property type="component" value="Unassembled WGS sequence"/>
</dbReference>
<gene>
    <name evidence="1" type="ORF">HYALB_00003245</name>
</gene>
<evidence type="ECO:0000313" key="2">
    <source>
        <dbReference type="Proteomes" id="UP000701801"/>
    </source>
</evidence>
<dbReference type="AlphaFoldDB" id="A0A9N9Q175"/>
<name>A0A9N9Q175_9HELO</name>
<comment type="caution">
    <text evidence="1">The sequence shown here is derived from an EMBL/GenBank/DDBJ whole genome shotgun (WGS) entry which is preliminary data.</text>
</comment>
<proteinExistence type="predicted"/>
<dbReference type="EMBL" id="CAJVRM010000573">
    <property type="protein sequence ID" value="CAG8982153.1"/>
    <property type="molecule type" value="Genomic_DNA"/>
</dbReference>
<reference evidence="1" key="1">
    <citation type="submission" date="2021-07" db="EMBL/GenBank/DDBJ databases">
        <authorList>
            <person name="Durling M."/>
        </authorList>
    </citation>
    <scope>NUCLEOTIDE SEQUENCE</scope>
</reference>
<sequence length="17" mass="2068">MPRLIFQRPARRSGLLR</sequence>
<organism evidence="1 2">
    <name type="scientific">Hymenoscyphus albidus</name>
    <dbReference type="NCBI Taxonomy" id="595503"/>
    <lineage>
        <taxon>Eukaryota</taxon>
        <taxon>Fungi</taxon>
        <taxon>Dikarya</taxon>
        <taxon>Ascomycota</taxon>
        <taxon>Pezizomycotina</taxon>
        <taxon>Leotiomycetes</taxon>
        <taxon>Helotiales</taxon>
        <taxon>Helotiaceae</taxon>
        <taxon>Hymenoscyphus</taxon>
    </lineage>
</organism>
<keyword evidence="2" id="KW-1185">Reference proteome</keyword>
<protein>
    <submittedName>
        <fullName evidence="1">Uncharacterized protein</fullName>
    </submittedName>
</protein>